<organism evidence="3 4">
    <name type="scientific">Amycolatopsis camponoti</name>
    <dbReference type="NCBI Taxonomy" id="2606593"/>
    <lineage>
        <taxon>Bacteria</taxon>
        <taxon>Bacillati</taxon>
        <taxon>Actinomycetota</taxon>
        <taxon>Actinomycetes</taxon>
        <taxon>Pseudonocardiales</taxon>
        <taxon>Pseudonocardiaceae</taxon>
        <taxon>Amycolatopsis</taxon>
    </lineage>
</organism>
<evidence type="ECO:0000313" key="3">
    <source>
        <dbReference type="EMBL" id="VVJ16619.1"/>
    </source>
</evidence>
<sequence>MTILRRRRSPLTVEPVTEPESESDATTTLLPLFPLQTVLLPGTKLPLHIFEPRYRQLTADLVSGTVPGREFGVVALRSSLTREVRGLDQLYEIGCSTVLREAKRLPDGRFDVVTQAQRRFRLTDLDCVSAPYMIASVEWVDDDPVAPAGDMAERLAVVARTAHRRYCETAWRSDDWNAPEADTELAELAYQLAADCLLPLEDRQRLLEERHPLRRLRIACRLLIREAGFLDTLGAVPLPPGELTDLGKPASLN</sequence>
<dbReference type="Pfam" id="PF02190">
    <property type="entry name" value="LON_substr_bdg"/>
    <property type="match status" value="1"/>
</dbReference>
<reference evidence="3 4" key="1">
    <citation type="submission" date="2019-09" db="EMBL/GenBank/DDBJ databases">
        <authorList>
            <person name="Leyn A S."/>
        </authorList>
    </citation>
    <scope>NUCLEOTIDE SEQUENCE [LARGE SCALE GENOMIC DNA]</scope>
    <source>
        <strain evidence="3">AA231_1</strain>
    </source>
</reference>
<accession>A0A6I8LN72</accession>
<proteinExistence type="predicted"/>
<dbReference type="AlphaFoldDB" id="A0A6I8LN72"/>
<evidence type="ECO:0000256" key="1">
    <source>
        <dbReference type="SAM" id="MobiDB-lite"/>
    </source>
</evidence>
<feature type="domain" description="Lon N-terminal" evidence="2">
    <location>
        <begin position="27"/>
        <end position="227"/>
    </location>
</feature>
<dbReference type="PROSITE" id="PS51787">
    <property type="entry name" value="LON_N"/>
    <property type="match status" value="1"/>
</dbReference>
<dbReference type="SMART" id="SM00464">
    <property type="entry name" value="LON"/>
    <property type="match status" value="1"/>
</dbReference>
<feature type="region of interest" description="Disordered" evidence="1">
    <location>
        <begin position="1"/>
        <end position="25"/>
    </location>
</feature>
<dbReference type="PANTHER" id="PTHR46732:SF8">
    <property type="entry name" value="ATP-DEPENDENT PROTEASE LA (LON) DOMAIN PROTEIN"/>
    <property type="match status" value="1"/>
</dbReference>
<dbReference type="PANTHER" id="PTHR46732">
    <property type="entry name" value="ATP-DEPENDENT PROTEASE LA (LON) DOMAIN PROTEIN"/>
    <property type="match status" value="1"/>
</dbReference>
<dbReference type="Proteomes" id="UP000399805">
    <property type="component" value="Unassembled WGS sequence"/>
</dbReference>
<gene>
    <name evidence="3" type="ORF">AA23TX_01640</name>
</gene>
<dbReference type="InterPro" id="IPR003111">
    <property type="entry name" value="Lon_prtase_N"/>
</dbReference>
<evidence type="ECO:0000313" key="4">
    <source>
        <dbReference type="Proteomes" id="UP000399805"/>
    </source>
</evidence>
<evidence type="ECO:0000259" key="2">
    <source>
        <dbReference type="PROSITE" id="PS51787"/>
    </source>
</evidence>
<dbReference type="Gene3D" id="2.30.130.40">
    <property type="entry name" value="LON domain-like"/>
    <property type="match status" value="1"/>
</dbReference>
<name>A0A6I8LN72_9PSEU</name>
<dbReference type="SUPFAM" id="SSF88697">
    <property type="entry name" value="PUA domain-like"/>
    <property type="match status" value="1"/>
</dbReference>
<dbReference type="InterPro" id="IPR046336">
    <property type="entry name" value="Lon_prtase_N_sf"/>
</dbReference>
<protein>
    <recommendedName>
        <fullName evidence="2">Lon N-terminal domain-containing protein</fullName>
    </recommendedName>
</protein>
<keyword evidence="4" id="KW-1185">Reference proteome</keyword>
<dbReference type="EMBL" id="CABVGP010000001">
    <property type="protein sequence ID" value="VVJ16619.1"/>
    <property type="molecule type" value="Genomic_DNA"/>
</dbReference>
<dbReference type="InterPro" id="IPR015947">
    <property type="entry name" value="PUA-like_sf"/>
</dbReference>